<evidence type="ECO:0000256" key="5">
    <source>
        <dbReference type="SAM" id="SignalP"/>
    </source>
</evidence>
<dbReference type="Pfam" id="PF03575">
    <property type="entry name" value="Peptidase_S51"/>
    <property type="match status" value="1"/>
</dbReference>
<dbReference type="OrthoDB" id="9799980at2"/>
<reference evidence="6 7" key="1">
    <citation type="submission" date="2019-03" db="EMBL/GenBank/DDBJ databases">
        <title>Genomic Encyclopedia of Type Strains, Phase IV (KMG-IV): sequencing the most valuable type-strain genomes for metagenomic binning, comparative biology and taxonomic classification.</title>
        <authorList>
            <person name="Goeker M."/>
        </authorList>
    </citation>
    <scope>NUCLEOTIDE SEQUENCE [LARGE SCALE GENOMIC DNA]</scope>
    <source>
        <strain evidence="6 7">DSM 16998</strain>
    </source>
</reference>
<name>A0A4R6QPK3_9BURK</name>
<dbReference type="RefSeq" id="WP_133701337.1">
    <property type="nucleotide sequence ID" value="NZ_SNXS01000003.1"/>
</dbReference>
<dbReference type="SUPFAM" id="SSF52317">
    <property type="entry name" value="Class I glutamine amidotransferase-like"/>
    <property type="match status" value="1"/>
</dbReference>
<protein>
    <submittedName>
        <fullName evidence="6">Cyanophycinase</fullName>
    </submittedName>
</protein>
<keyword evidence="5" id="KW-0732">Signal</keyword>
<feature type="chain" id="PRO_5020858822" evidence="5">
    <location>
        <begin position="25"/>
        <end position="417"/>
    </location>
</feature>
<comment type="caution">
    <text evidence="6">The sequence shown here is derived from an EMBL/GenBank/DDBJ whole genome shotgun (WGS) entry which is preliminary data.</text>
</comment>
<sequence length="417" mass="44306">MLRLKSWLLAALLGCLATSPQAQTAAPGKGIAVAIGGALKLDNDAVWQRLVDLSGGKGARWVVLATAAGNPGKSGDTLVEVLQKHGAVAEALPIAPRLAGSDYRAAARDPALVAKVLAARGVYFSGGAQERITQALLDEKGQPTPVLTAIWQIYRAGGVVAGSSAGAAIMSTHMFRDAQDVLEVMKGGMTEGRHIDRGLGFVGPDIFVDQHFLKRGRFGRMLPLMLAKGYQLGVGVDENTAVIFQGDSLEVIGYKGALIADLGQASSDPRLPAFNLRNARLSYLDRGDRYQLSTRSATPSKEKLADLKVDPNAAGFKPYFTRDAFYADALGDTTVANLMGNLIDNAQREVTALAFGGPGSARPELGFEFRFRKGADSIGYYTGAFGGEDYSVFNIYLDVTPITLSQPLYRPLQAAKP</sequence>
<proteinExistence type="inferred from homology"/>
<keyword evidence="4" id="KW-0720">Serine protease</keyword>
<dbReference type="InParanoid" id="A0A4R6QPK3"/>
<dbReference type="EMBL" id="SNXS01000003">
    <property type="protein sequence ID" value="TDP71568.1"/>
    <property type="molecule type" value="Genomic_DNA"/>
</dbReference>
<keyword evidence="3" id="KW-0378">Hydrolase</keyword>
<dbReference type="GO" id="GO:0006508">
    <property type="term" value="P:proteolysis"/>
    <property type="evidence" value="ECO:0007669"/>
    <property type="project" value="UniProtKB-KW"/>
</dbReference>
<feature type="signal peptide" evidence="5">
    <location>
        <begin position="1"/>
        <end position="24"/>
    </location>
</feature>
<evidence type="ECO:0000313" key="6">
    <source>
        <dbReference type="EMBL" id="TDP71568.1"/>
    </source>
</evidence>
<evidence type="ECO:0000256" key="2">
    <source>
        <dbReference type="ARBA" id="ARBA00022670"/>
    </source>
</evidence>
<evidence type="ECO:0000256" key="1">
    <source>
        <dbReference type="ARBA" id="ARBA00006534"/>
    </source>
</evidence>
<accession>A0A4R6QPK3</accession>
<dbReference type="InterPro" id="IPR005320">
    <property type="entry name" value="Peptidase_S51"/>
</dbReference>
<evidence type="ECO:0000256" key="4">
    <source>
        <dbReference type="ARBA" id="ARBA00022825"/>
    </source>
</evidence>
<evidence type="ECO:0000313" key="7">
    <source>
        <dbReference type="Proteomes" id="UP000295361"/>
    </source>
</evidence>
<keyword evidence="7" id="KW-1185">Reference proteome</keyword>
<dbReference type="AlphaFoldDB" id="A0A4R6QPK3"/>
<comment type="similarity">
    <text evidence="1">Belongs to the peptidase S51 family.</text>
</comment>
<gene>
    <name evidence="6" type="ORF">DES47_103549</name>
</gene>
<dbReference type="Gene3D" id="3.40.50.880">
    <property type="match status" value="1"/>
</dbReference>
<dbReference type="GO" id="GO:0008236">
    <property type="term" value="F:serine-type peptidase activity"/>
    <property type="evidence" value="ECO:0007669"/>
    <property type="project" value="UniProtKB-KW"/>
</dbReference>
<organism evidence="6 7">
    <name type="scientific">Roseateles toxinivorans</name>
    <dbReference type="NCBI Taxonomy" id="270368"/>
    <lineage>
        <taxon>Bacteria</taxon>
        <taxon>Pseudomonadati</taxon>
        <taxon>Pseudomonadota</taxon>
        <taxon>Betaproteobacteria</taxon>
        <taxon>Burkholderiales</taxon>
        <taxon>Sphaerotilaceae</taxon>
        <taxon>Roseateles</taxon>
    </lineage>
</organism>
<evidence type="ECO:0000256" key="3">
    <source>
        <dbReference type="ARBA" id="ARBA00022801"/>
    </source>
</evidence>
<keyword evidence="2" id="KW-0645">Protease</keyword>
<dbReference type="CDD" id="cd03145">
    <property type="entry name" value="GAT1_cyanophycinase"/>
    <property type="match status" value="1"/>
</dbReference>
<dbReference type="PANTHER" id="PTHR36175">
    <property type="entry name" value="CYANOPHYCINASE"/>
    <property type="match status" value="1"/>
</dbReference>
<dbReference type="InterPro" id="IPR029062">
    <property type="entry name" value="Class_I_gatase-like"/>
</dbReference>
<dbReference type="Proteomes" id="UP000295361">
    <property type="component" value="Unassembled WGS sequence"/>
</dbReference>
<dbReference type="PANTHER" id="PTHR36175:SF1">
    <property type="entry name" value="CYANOPHYCINASE"/>
    <property type="match status" value="1"/>
</dbReference>